<feature type="non-terminal residue" evidence="1">
    <location>
        <position position="446"/>
    </location>
</feature>
<dbReference type="AlphaFoldDB" id="L9YV05"/>
<dbReference type="OrthoDB" id="275208at2157"/>
<dbReference type="NCBIfam" id="NF033444">
    <property type="entry name" value="BREX_PglZ_5"/>
    <property type="match status" value="1"/>
</dbReference>
<protein>
    <submittedName>
        <fullName evidence="1">PglZ domain protein</fullName>
    </submittedName>
</protein>
<dbReference type="EMBL" id="AOII01000058">
    <property type="protein sequence ID" value="ELY77322.1"/>
    <property type="molecule type" value="Genomic_DNA"/>
</dbReference>
<reference evidence="1 2" key="1">
    <citation type="journal article" date="2014" name="PLoS Genet.">
        <title>Phylogenetically driven sequencing of extremely halophilic archaea reveals strategies for static and dynamic osmo-response.</title>
        <authorList>
            <person name="Becker E.A."/>
            <person name="Seitzer P.M."/>
            <person name="Tritt A."/>
            <person name="Larsen D."/>
            <person name="Krusor M."/>
            <person name="Yao A.I."/>
            <person name="Wu D."/>
            <person name="Madern D."/>
            <person name="Eisen J.A."/>
            <person name="Darling A.E."/>
            <person name="Facciotti M.T."/>
        </authorList>
    </citation>
    <scope>NUCLEOTIDE SEQUENCE [LARGE SCALE GENOMIC DNA]</scope>
    <source>
        <strain evidence="1 2">DSM 3751</strain>
    </source>
</reference>
<gene>
    <name evidence="1" type="ORF">C487_09702</name>
</gene>
<evidence type="ECO:0000313" key="1">
    <source>
        <dbReference type="EMBL" id="ELY77322.1"/>
    </source>
</evidence>
<organism evidence="1 2">
    <name type="scientific">Natrinema pallidum DSM 3751</name>
    <dbReference type="NCBI Taxonomy" id="1227495"/>
    <lineage>
        <taxon>Archaea</taxon>
        <taxon>Methanobacteriati</taxon>
        <taxon>Methanobacteriota</taxon>
        <taxon>Stenosarchaea group</taxon>
        <taxon>Halobacteria</taxon>
        <taxon>Halobacteriales</taxon>
        <taxon>Natrialbaceae</taxon>
        <taxon>Natrinema</taxon>
    </lineage>
</organism>
<sequence length="446" mass="51289">QWLSQELYGGKHMLTDEGALVERTRRWAVAEWLVDEGLDKSLLPDEYQPDSGSVIGNVRPELRSVLSKTERPGDLAQVYLDPNQRFWHDVLRTYDDPWELADCPVDASLEHELWDEWTQSYRAGEYETCTTRAEQRHQRLEETYGDVPWTGIWKQAIDVAELATELETWEERGDTDDVVELYGDVEEGTWQIDNAVFNLIISGDPESSLPEEHPATATLDDLRSSLVETRYLEYLSDLGDLVVDQIEAGSPFVEGPDGQERNHAHQFFAEEQEYLQSGQSVALFIVDALRFDLAHELAESIRRELSHLEVDENAWVGSFPSDTEFGKAALTPGSKFSYNVEMDDGELVPERNGRHITNYRREELLKNDGWSYIMEDDEDKTGWSNTRVAYYWNDIDKTGEEELTDFEALFSDRIEAIARIICEKLDQGEWDRAYILSDHGFVSLPK</sequence>
<feature type="non-terminal residue" evidence="1">
    <location>
        <position position="1"/>
    </location>
</feature>
<evidence type="ECO:0000313" key="2">
    <source>
        <dbReference type="Proteomes" id="UP000011618"/>
    </source>
</evidence>
<dbReference type="eggNOG" id="arCOG05218">
    <property type="taxonomic scope" value="Archaea"/>
</dbReference>
<comment type="caution">
    <text evidence="1">The sequence shown here is derived from an EMBL/GenBank/DDBJ whole genome shotgun (WGS) entry which is preliminary data.</text>
</comment>
<dbReference type="Proteomes" id="UP000011618">
    <property type="component" value="Unassembled WGS sequence"/>
</dbReference>
<accession>L9YV05</accession>
<dbReference type="Pfam" id="PF08665">
    <property type="entry name" value="PglZ"/>
    <property type="match status" value="1"/>
</dbReference>
<proteinExistence type="predicted"/>
<name>L9YV05_9EURY</name>